<feature type="binding site" evidence="6">
    <location>
        <position position="54"/>
    </location>
    <ligand>
        <name>substrate</name>
    </ligand>
</feature>
<comment type="cofactor">
    <cofactor evidence="7">
        <name>Mg(2+)</name>
        <dbReference type="ChEBI" id="CHEBI:18420"/>
    </cofactor>
</comment>
<dbReference type="InterPro" id="IPR002698">
    <property type="entry name" value="FTHF_cligase"/>
</dbReference>
<keyword evidence="2 6" id="KW-0547">Nucleotide-binding</keyword>
<dbReference type="GO" id="GO:0030272">
    <property type="term" value="F:5-formyltetrahydrofolate cyclo-ligase activity"/>
    <property type="evidence" value="ECO:0007669"/>
    <property type="project" value="UniProtKB-EC"/>
</dbReference>
<dbReference type="InterPro" id="IPR037171">
    <property type="entry name" value="NagB/RpiA_transferase-like"/>
</dbReference>
<dbReference type="SUPFAM" id="SSF100950">
    <property type="entry name" value="NagB/RpiA/CoA transferase-like"/>
    <property type="match status" value="1"/>
</dbReference>
<dbReference type="Gene3D" id="3.40.50.10420">
    <property type="entry name" value="NagB/RpiA/CoA transferase-like"/>
    <property type="match status" value="1"/>
</dbReference>
<comment type="similarity">
    <text evidence="1 7">Belongs to the 5-formyltetrahydrofolate cyclo-ligase family.</text>
</comment>
<keyword evidence="8" id="KW-0436">Ligase</keyword>
<dbReference type="RefSeq" id="XP_008864715.1">
    <property type="nucleotide sequence ID" value="XM_008866493.1"/>
</dbReference>
<evidence type="ECO:0000256" key="5">
    <source>
        <dbReference type="ARBA" id="ARBA00038966"/>
    </source>
</evidence>
<dbReference type="PANTHER" id="PTHR23407:SF1">
    <property type="entry name" value="5-FORMYLTETRAHYDROFOLATE CYCLO-LIGASE"/>
    <property type="match status" value="1"/>
</dbReference>
<feature type="binding site" evidence="6">
    <location>
        <position position="59"/>
    </location>
    <ligand>
        <name>substrate</name>
    </ligand>
</feature>
<dbReference type="GO" id="GO:0046872">
    <property type="term" value="F:metal ion binding"/>
    <property type="evidence" value="ECO:0007669"/>
    <property type="project" value="UniProtKB-KW"/>
</dbReference>
<keyword evidence="7" id="KW-0460">Magnesium</keyword>
<dbReference type="PIRSF" id="PIRSF006806">
    <property type="entry name" value="FTHF_cligase"/>
    <property type="match status" value="1"/>
</dbReference>
<dbReference type="VEuPathDB" id="FungiDB:H310_02831"/>
<comment type="catalytic activity">
    <reaction evidence="4 7">
        <text>(6S)-5-formyl-5,6,7,8-tetrahydrofolate + ATP = (6R)-5,10-methenyltetrahydrofolate + ADP + phosphate</text>
        <dbReference type="Rhea" id="RHEA:10488"/>
        <dbReference type="ChEBI" id="CHEBI:30616"/>
        <dbReference type="ChEBI" id="CHEBI:43474"/>
        <dbReference type="ChEBI" id="CHEBI:57455"/>
        <dbReference type="ChEBI" id="CHEBI:57457"/>
        <dbReference type="ChEBI" id="CHEBI:456216"/>
        <dbReference type="EC" id="6.3.3.2"/>
    </reaction>
</comment>
<keyword evidence="7" id="KW-0479">Metal-binding</keyword>
<gene>
    <name evidence="8" type="ORF">H310_02831</name>
</gene>
<dbReference type="Pfam" id="PF01812">
    <property type="entry name" value="5-FTHF_cyc-lig"/>
    <property type="match status" value="1"/>
</dbReference>
<evidence type="ECO:0000256" key="7">
    <source>
        <dbReference type="RuleBase" id="RU361279"/>
    </source>
</evidence>
<organism evidence="8">
    <name type="scientific">Aphanomyces invadans</name>
    <dbReference type="NCBI Taxonomy" id="157072"/>
    <lineage>
        <taxon>Eukaryota</taxon>
        <taxon>Sar</taxon>
        <taxon>Stramenopiles</taxon>
        <taxon>Oomycota</taxon>
        <taxon>Saprolegniomycetes</taxon>
        <taxon>Saprolegniales</taxon>
        <taxon>Verrucalvaceae</taxon>
        <taxon>Aphanomyces</taxon>
    </lineage>
</organism>
<evidence type="ECO:0000256" key="6">
    <source>
        <dbReference type="PIRSR" id="PIRSR006806-1"/>
    </source>
</evidence>
<reference evidence="8" key="1">
    <citation type="submission" date="2013-12" db="EMBL/GenBank/DDBJ databases">
        <title>The Genome Sequence of Aphanomyces invadans NJM9701.</title>
        <authorList>
            <consortium name="The Broad Institute Genomics Platform"/>
            <person name="Russ C."/>
            <person name="Tyler B."/>
            <person name="van West P."/>
            <person name="Dieguez-Uribeondo J."/>
            <person name="Young S.K."/>
            <person name="Zeng Q."/>
            <person name="Gargeya S."/>
            <person name="Fitzgerald M."/>
            <person name="Abouelleil A."/>
            <person name="Alvarado L."/>
            <person name="Chapman S.B."/>
            <person name="Gainer-Dewar J."/>
            <person name="Goldberg J."/>
            <person name="Griggs A."/>
            <person name="Gujja S."/>
            <person name="Hansen M."/>
            <person name="Howarth C."/>
            <person name="Imamovic A."/>
            <person name="Ireland A."/>
            <person name="Larimer J."/>
            <person name="McCowan C."/>
            <person name="Murphy C."/>
            <person name="Pearson M."/>
            <person name="Poon T.W."/>
            <person name="Priest M."/>
            <person name="Roberts A."/>
            <person name="Saif S."/>
            <person name="Shea T."/>
            <person name="Sykes S."/>
            <person name="Wortman J."/>
            <person name="Nusbaum C."/>
            <person name="Birren B."/>
        </authorList>
    </citation>
    <scope>NUCLEOTIDE SEQUENCE [LARGE SCALE GENOMIC DNA]</scope>
    <source>
        <strain evidence="8">NJM9701</strain>
    </source>
</reference>
<dbReference type="eggNOG" id="KOG3093">
    <property type="taxonomic scope" value="Eukaryota"/>
</dbReference>
<accession>A0A024UKC7</accession>
<dbReference type="NCBIfam" id="TIGR02727">
    <property type="entry name" value="MTHFS_bact"/>
    <property type="match status" value="1"/>
</dbReference>
<feature type="binding site" evidence="6">
    <location>
        <begin position="148"/>
        <end position="156"/>
    </location>
    <ligand>
        <name>ATP</name>
        <dbReference type="ChEBI" id="CHEBI:30616"/>
    </ligand>
</feature>
<dbReference type="GO" id="GO:0005739">
    <property type="term" value="C:mitochondrion"/>
    <property type="evidence" value="ECO:0007669"/>
    <property type="project" value="TreeGrafter"/>
</dbReference>
<name>A0A024UKC7_9STRA</name>
<dbReference type="GO" id="GO:0009396">
    <property type="term" value="P:folic acid-containing compound biosynthetic process"/>
    <property type="evidence" value="ECO:0007669"/>
    <property type="project" value="TreeGrafter"/>
</dbReference>
<evidence type="ECO:0000256" key="3">
    <source>
        <dbReference type="ARBA" id="ARBA00022840"/>
    </source>
</evidence>
<dbReference type="OrthoDB" id="2015992at2759"/>
<dbReference type="AlphaFoldDB" id="A0A024UKC7"/>
<dbReference type="InterPro" id="IPR024185">
    <property type="entry name" value="FTHF_cligase-like_sf"/>
</dbReference>
<dbReference type="PANTHER" id="PTHR23407">
    <property type="entry name" value="ATPASE INHIBITOR/5-FORMYLTETRAHYDROFOLATE CYCLO-LIGASE"/>
    <property type="match status" value="1"/>
</dbReference>
<dbReference type="EC" id="6.3.3.2" evidence="5 7"/>
<dbReference type="GO" id="GO:0035999">
    <property type="term" value="P:tetrahydrofolate interconversion"/>
    <property type="evidence" value="ECO:0007669"/>
    <property type="project" value="TreeGrafter"/>
</dbReference>
<proteinExistence type="inferred from homology"/>
<sequence>MDGVRALKKALRKDIDQKLRQLTADEIAEASAQLTAHLIQHPAFVMAKTVCAYLPMPNEASTSGIIDEIFAQGKKLYVPKVTGPRSEDMVMLHVASQRDIDAFPKSKWNIPEPWFEHPHGGLRDSALDEVDLDLILVPGVAFDGQCNRLGHGKGYYDCFFDRYASKTNGLLPPMLGVALAEQIVSRVPTCEHDKALDAVVTPHGVVSTRSSTS</sequence>
<keyword evidence="3 6" id="KW-0067">ATP-binding</keyword>
<protein>
    <recommendedName>
        <fullName evidence="5 7">5-formyltetrahydrofolate cyclo-ligase</fullName>
        <ecNumber evidence="5 7">6.3.3.2</ecNumber>
    </recommendedName>
</protein>
<evidence type="ECO:0000256" key="2">
    <source>
        <dbReference type="ARBA" id="ARBA00022741"/>
    </source>
</evidence>
<dbReference type="GO" id="GO:0005524">
    <property type="term" value="F:ATP binding"/>
    <property type="evidence" value="ECO:0007669"/>
    <property type="project" value="UniProtKB-KW"/>
</dbReference>
<evidence type="ECO:0000313" key="8">
    <source>
        <dbReference type="EMBL" id="ETW06640.1"/>
    </source>
</evidence>
<evidence type="ECO:0000256" key="1">
    <source>
        <dbReference type="ARBA" id="ARBA00010638"/>
    </source>
</evidence>
<dbReference type="GeneID" id="20079881"/>
<dbReference type="EMBL" id="KI913955">
    <property type="protein sequence ID" value="ETW06640.1"/>
    <property type="molecule type" value="Genomic_DNA"/>
</dbReference>
<feature type="binding site" evidence="6">
    <location>
        <begin position="8"/>
        <end position="12"/>
    </location>
    <ligand>
        <name>ATP</name>
        <dbReference type="ChEBI" id="CHEBI:30616"/>
    </ligand>
</feature>
<dbReference type="STRING" id="157072.A0A024UKC7"/>
<evidence type="ECO:0000256" key="4">
    <source>
        <dbReference type="ARBA" id="ARBA00036539"/>
    </source>
</evidence>